<keyword evidence="4" id="KW-1133">Transmembrane helix</keyword>
<dbReference type="Pfam" id="PF03334">
    <property type="entry name" value="PhaG_MnhG_YufB"/>
    <property type="match status" value="1"/>
</dbReference>
<dbReference type="PANTHER" id="PTHR34703:SF1">
    <property type="entry name" value="ANTIPORTER SUBUNIT MNHG2-RELATED"/>
    <property type="match status" value="1"/>
</dbReference>
<keyword evidence="3" id="KW-0050">Antiport</keyword>
<keyword evidence="6" id="KW-1185">Reference proteome</keyword>
<keyword evidence="4" id="KW-0812">Transmembrane</keyword>
<dbReference type="NCBIfam" id="TIGR01300">
    <property type="entry name" value="CPA3_mnhG_phaG"/>
    <property type="match status" value="1"/>
</dbReference>
<accession>A0ABW0U6Q5</accession>
<proteinExistence type="inferred from homology"/>
<dbReference type="NCBIfam" id="NF009314">
    <property type="entry name" value="PRK12674.1-2"/>
    <property type="match status" value="1"/>
</dbReference>
<dbReference type="RefSeq" id="WP_270898472.1">
    <property type="nucleotide sequence ID" value="NZ_JBHSPF010000055.1"/>
</dbReference>
<evidence type="ECO:0000256" key="1">
    <source>
        <dbReference type="ARBA" id="ARBA00004141"/>
    </source>
</evidence>
<evidence type="ECO:0000313" key="5">
    <source>
        <dbReference type="EMBL" id="MFC5629175.1"/>
    </source>
</evidence>
<gene>
    <name evidence="5" type="primary">mnhG</name>
    <name evidence="5" type="ORF">ACFPTR_09900</name>
</gene>
<dbReference type="PANTHER" id="PTHR34703">
    <property type="entry name" value="ANTIPORTER SUBUNIT MNHG2-RELATED"/>
    <property type="match status" value="1"/>
</dbReference>
<keyword evidence="3" id="KW-0813">Transport</keyword>
<comment type="similarity">
    <text evidence="2">Belongs to the CPA3 antiporters (TC 2.A.63) subunit G family.</text>
</comment>
<evidence type="ECO:0000256" key="2">
    <source>
        <dbReference type="ARBA" id="ARBA00008404"/>
    </source>
</evidence>
<feature type="transmembrane region" description="Helical" evidence="4">
    <location>
        <begin position="6"/>
        <end position="28"/>
    </location>
</feature>
<organism evidence="5 6">
    <name type="scientific">Aliibacillus thermotolerans</name>
    <dbReference type="NCBI Taxonomy" id="1834418"/>
    <lineage>
        <taxon>Bacteria</taxon>
        <taxon>Bacillati</taxon>
        <taxon>Bacillota</taxon>
        <taxon>Bacilli</taxon>
        <taxon>Bacillales</taxon>
        <taxon>Bacillaceae</taxon>
        <taxon>Aliibacillus</taxon>
    </lineage>
</organism>
<feature type="transmembrane region" description="Helical" evidence="4">
    <location>
        <begin position="67"/>
        <end position="89"/>
    </location>
</feature>
<evidence type="ECO:0000256" key="3">
    <source>
        <dbReference type="ARBA" id="ARBA00022449"/>
    </source>
</evidence>
<dbReference type="Proteomes" id="UP001596143">
    <property type="component" value="Unassembled WGS sequence"/>
</dbReference>
<name>A0ABW0U6Q5_9BACI</name>
<comment type="caution">
    <text evidence="5">The sequence shown here is derived from an EMBL/GenBank/DDBJ whole genome shotgun (WGS) entry which is preliminary data.</text>
</comment>
<sequence length="119" mass="13059">MNVAIEVIVSIFVLIGTAFSLLSALGFIRLPDVYTRNHAGTKSITLGLLSILIGGFLYFLLTEHYVSIRLILGIVFVFITAPVAGHLICRSAYRSGVKLTETSAKDDLKAVYQDRQNEV</sequence>
<dbReference type="InterPro" id="IPR005133">
    <property type="entry name" value="PhaG_MnhG_YufB"/>
</dbReference>
<dbReference type="EMBL" id="JBHSPF010000055">
    <property type="protein sequence ID" value="MFC5629175.1"/>
    <property type="molecule type" value="Genomic_DNA"/>
</dbReference>
<keyword evidence="4" id="KW-0472">Membrane</keyword>
<reference evidence="6" key="1">
    <citation type="journal article" date="2019" name="Int. J. Syst. Evol. Microbiol.">
        <title>The Global Catalogue of Microorganisms (GCM) 10K type strain sequencing project: providing services to taxonomists for standard genome sequencing and annotation.</title>
        <authorList>
            <consortium name="The Broad Institute Genomics Platform"/>
            <consortium name="The Broad Institute Genome Sequencing Center for Infectious Disease"/>
            <person name="Wu L."/>
            <person name="Ma J."/>
        </authorList>
    </citation>
    <scope>NUCLEOTIDE SEQUENCE [LARGE SCALE GENOMIC DNA]</scope>
    <source>
        <strain evidence="6">CGMCC 1.15790</strain>
    </source>
</reference>
<protein>
    <submittedName>
        <fullName evidence="5">Monovalent cation/H(+) antiporter subunit G</fullName>
    </submittedName>
</protein>
<evidence type="ECO:0000256" key="4">
    <source>
        <dbReference type="SAM" id="Phobius"/>
    </source>
</evidence>
<evidence type="ECO:0000313" key="6">
    <source>
        <dbReference type="Proteomes" id="UP001596143"/>
    </source>
</evidence>
<comment type="subcellular location">
    <subcellularLocation>
        <location evidence="1">Membrane</location>
        <topology evidence="1">Multi-pass membrane protein</topology>
    </subcellularLocation>
</comment>
<feature type="transmembrane region" description="Helical" evidence="4">
    <location>
        <begin position="40"/>
        <end position="61"/>
    </location>
</feature>